<dbReference type="EMBL" id="RPDH01000002">
    <property type="protein sequence ID" value="RPE08334.1"/>
    <property type="molecule type" value="Genomic_DNA"/>
</dbReference>
<name>A0A3N4Q9E1_9BACT</name>
<sequence>MTAEIVTEENVTRILDKLLDTQTFSTESRIPGLKGSVIAGSSYLDAYHTEESLDFKKHGFDSADAFLTWLLGQCGATTFAREHLLVVYYPENTTGELSKHLKWLTIPFYFAFTDKGMHILQSTRHSYIDIIEEMKALRPLENVPEADQAKATQQLADALLSLGRRLRLPFAAGSAPKKAPSEEKLIKELTALLLKPDAKTAKELKTITAEAVAELRTGSGDDEDDNDGENSRAIRGLTLLQHVPVAHADWKFSAADMESYLEEITGQEMKLDLPRPDILSSDLFPYAQQAMAGNGWTLLSYDTGGDSYMFFAVYTADADRVIRLFEQLGLPAEICK</sequence>
<dbReference type="AlphaFoldDB" id="A0A3N4Q9E1"/>
<evidence type="ECO:0000259" key="1">
    <source>
        <dbReference type="Pfam" id="PF20335"/>
    </source>
</evidence>
<comment type="caution">
    <text evidence="2">The sequence shown here is derived from an EMBL/GenBank/DDBJ whole genome shotgun (WGS) entry which is preliminary data.</text>
</comment>
<dbReference type="OrthoDB" id="1373652at2"/>
<keyword evidence="3" id="KW-1185">Reference proteome</keyword>
<dbReference type="RefSeq" id="WP_123847337.1">
    <property type="nucleotide sequence ID" value="NZ_RPDH01000002.1"/>
</dbReference>
<evidence type="ECO:0000313" key="2">
    <source>
        <dbReference type="EMBL" id="RPE08334.1"/>
    </source>
</evidence>
<dbReference type="Pfam" id="PF20335">
    <property type="entry name" value="DUF6630"/>
    <property type="match status" value="1"/>
</dbReference>
<reference evidence="2 3" key="1">
    <citation type="submission" date="2018-11" db="EMBL/GenBank/DDBJ databases">
        <title>Chitinophaga lutea sp.nov., isolate from arsenic contaminated soil.</title>
        <authorList>
            <person name="Zong Y."/>
        </authorList>
    </citation>
    <scope>NUCLEOTIDE SEQUENCE [LARGE SCALE GENOMIC DNA]</scope>
    <source>
        <strain evidence="2 3">ZY74</strain>
    </source>
</reference>
<dbReference type="Proteomes" id="UP000278351">
    <property type="component" value="Unassembled WGS sequence"/>
</dbReference>
<evidence type="ECO:0000313" key="3">
    <source>
        <dbReference type="Proteomes" id="UP000278351"/>
    </source>
</evidence>
<proteinExistence type="predicted"/>
<dbReference type="InterPro" id="IPR046582">
    <property type="entry name" value="DUF6630"/>
</dbReference>
<gene>
    <name evidence="2" type="ORF">EGT74_14875</name>
</gene>
<organism evidence="2 3">
    <name type="scientific">Chitinophaga lutea</name>
    <dbReference type="NCBI Taxonomy" id="2488634"/>
    <lineage>
        <taxon>Bacteria</taxon>
        <taxon>Pseudomonadati</taxon>
        <taxon>Bacteroidota</taxon>
        <taxon>Chitinophagia</taxon>
        <taxon>Chitinophagales</taxon>
        <taxon>Chitinophagaceae</taxon>
        <taxon>Chitinophaga</taxon>
    </lineage>
</organism>
<feature type="domain" description="DUF6630" evidence="1">
    <location>
        <begin position="186"/>
        <end position="332"/>
    </location>
</feature>
<protein>
    <recommendedName>
        <fullName evidence="1">DUF6630 domain-containing protein</fullName>
    </recommendedName>
</protein>
<accession>A0A3N4Q9E1</accession>